<dbReference type="Gene3D" id="3.80.10.10">
    <property type="entry name" value="Ribonuclease Inhibitor"/>
    <property type="match status" value="1"/>
</dbReference>
<comment type="caution">
    <text evidence="3">The sequence shown here is derived from an EMBL/GenBank/DDBJ whole genome shotgun (WGS) entry which is preliminary data.</text>
</comment>
<dbReference type="EMBL" id="JAYFUM010000008">
    <property type="protein sequence ID" value="MEA5139222.1"/>
    <property type="molecule type" value="Genomic_DNA"/>
</dbReference>
<keyword evidence="2" id="KW-0677">Repeat</keyword>
<dbReference type="PANTHER" id="PTHR48051:SF1">
    <property type="entry name" value="RAS SUPPRESSOR PROTEIN 1"/>
    <property type="match status" value="1"/>
</dbReference>
<organism evidence="3 4">
    <name type="scientific">Arcicella rigui</name>
    <dbReference type="NCBI Taxonomy" id="797020"/>
    <lineage>
        <taxon>Bacteria</taxon>
        <taxon>Pseudomonadati</taxon>
        <taxon>Bacteroidota</taxon>
        <taxon>Cytophagia</taxon>
        <taxon>Cytophagales</taxon>
        <taxon>Flectobacillaceae</taxon>
        <taxon>Arcicella</taxon>
    </lineage>
</organism>
<dbReference type="Proteomes" id="UP001302949">
    <property type="component" value="Unassembled WGS sequence"/>
</dbReference>
<dbReference type="RefSeq" id="WP_323296380.1">
    <property type="nucleotide sequence ID" value="NZ_JAYFUM010000008.1"/>
</dbReference>
<accession>A0ABU5Q9G2</accession>
<evidence type="ECO:0000256" key="1">
    <source>
        <dbReference type="ARBA" id="ARBA00022614"/>
    </source>
</evidence>
<keyword evidence="4" id="KW-1185">Reference proteome</keyword>
<protein>
    <recommendedName>
        <fullName evidence="5">Leucine-rich repeat domain-containing protein</fullName>
    </recommendedName>
</protein>
<evidence type="ECO:0000256" key="2">
    <source>
        <dbReference type="ARBA" id="ARBA00022737"/>
    </source>
</evidence>
<evidence type="ECO:0008006" key="5">
    <source>
        <dbReference type="Google" id="ProtNLM"/>
    </source>
</evidence>
<keyword evidence="1" id="KW-0433">Leucine-rich repeat</keyword>
<proteinExistence type="predicted"/>
<sequence length="177" mass="20090">MRLIATIITFLTLNSYSQRPITQQELRVDLSGLHLKEIPDSIYQNFEITYLDLGSSKVTFYPPLSALVDSNANNISFLSEKIGMLTNLKTLIINTNKLTTLPYSIVKLINLEVLDLSINKDLDIVQQLDKLKQLPKLKVLKIVNVKMTRDEVNKIKSAFRPATKVILTIPEYIEASK</sequence>
<dbReference type="PANTHER" id="PTHR48051">
    <property type="match status" value="1"/>
</dbReference>
<dbReference type="InterPro" id="IPR032675">
    <property type="entry name" value="LRR_dom_sf"/>
</dbReference>
<evidence type="ECO:0000313" key="3">
    <source>
        <dbReference type="EMBL" id="MEA5139222.1"/>
    </source>
</evidence>
<evidence type="ECO:0000313" key="4">
    <source>
        <dbReference type="Proteomes" id="UP001302949"/>
    </source>
</evidence>
<name>A0ABU5Q9G2_9BACT</name>
<dbReference type="InterPro" id="IPR050216">
    <property type="entry name" value="LRR_domain-containing"/>
</dbReference>
<dbReference type="SUPFAM" id="SSF52058">
    <property type="entry name" value="L domain-like"/>
    <property type="match status" value="1"/>
</dbReference>
<reference evidence="3 4" key="1">
    <citation type="submission" date="2023-12" db="EMBL/GenBank/DDBJ databases">
        <title>Novel species of the genus Arcicella isolated from rivers.</title>
        <authorList>
            <person name="Lu H."/>
        </authorList>
    </citation>
    <scope>NUCLEOTIDE SEQUENCE [LARGE SCALE GENOMIC DNA]</scope>
    <source>
        <strain evidence="3 4">KCTC 23307</strain>
    </source>
</reference>
<gene>
    <name evidence="3" type="ORF">VB248_08755</name>
</gene>